<dbReference type="SUPFAM" id="SSF48726">
    <property type="entry name" value="Immunoglobulin"/>
    <property type="match status" value="2"/>
</dbReference>
<dbReference type="FunFam" id="2.60.40.10:FF:002440">
    <property type="entry name" value="Lymphocyte activation gene 3 protein"/>
    <property type="match status" value="1"/>
</dbReference>
<dbReference type="GO" id="GO:0004888">
    <property type="term" value="F:transmembrane signaling receptor activity"/>
    <property type="evidence" value="ECO:0007669"/>
    <property type="project" value="TreeGrafter"/>
</dbReference>
<evidence type="ECO:0000256" key="18">
    <source>
        <dbReference type="ARBA" id="ARBA00065545"/>
    </source>
</evidence>
<keyword evidence="5" id="KW-0812">Transmembrane</keyword>
<evidence type="ECO:0000256" key="2">
    <source>
        <dbReference type="ARBA" id="ARBA00004613"/>
    </source>
</evidence>
<comment type="subcellular location">
    <subcellularLocation>
        <location evidence="1">Cell membrane</location>
        <topology evidence="1">Single-pass type I membrane protein</topology>
    </subcellularLocation>
    <subcellularLocation>
        <location evidence="2">Secreted</location>
    </subcellularLocation>
</comment>
<sequence length="487" mass="53246">MPLEAPEPGAEVTVVWAQEGAPAQLPCSPTIPLQDLSLLRAGGVTWQHLPDSRPSALGLRPPAPSPRGPGPRVYTVLRLATGGLLSGRLPLPPHVQLAERGLQRGDFSLWLRPAGRADAGEYRAAVRLRDRVLPCRLRLRVGQASMTASPPGPLRTLDWVILNCSFSRPDLPASVHWFRGPGRIPVQESPHHYFTGSLLFLPQVSPLDSGPWGCILTYRDGFKVSIMYNLTVLGLEPSVPLTVYAAAGSRVELPCHLPPGVGTQSSLTARWALPGGGPDLLVAGDNGNFTLRLEAVSLAQAGTYTCCIHLQGQQLSATITLAVITVTPKSLGFPGNLRKLLCEVTPASGRERFMWSPVNEPSLRGSPGPWLEVQEARLLSQPWQCHLYQGERLLGTAVYFTELSGPGSWEKRWIQYPYSLSLHASPLPTLHLSLHVFPQWRARRFSALEHGIHPPQAQSKIEELEPEAQPETELELEPDPELELEQP</sequence>
<comment type="subunit">
    <text evidence="18">Interacts with MHC class II (MHC-II); selectively recognizes stable complexes of peptide and MHC-II. Interacts with FGL1 (via the Fibrinogen C-terminal domain).</text>
</comment>
<feature type="region of interest" description="Disordered" evidence="20">
    <location>
        <begin position="454"/>
        <end position="487"/>
    </location>
</feature>
<dbReference type="Ensembl" id="ENSEAST00005025747.1">
    <property type="protein sequence ID" value="ENSEASP00005023733.1"/>
    <property type="gene ID" value="ENSEASG00005016128.1"/>
</dbReference>
<dbReference type="SMART" id="SM00409">
    <property type="entry name" value="IG"/>
    <property type="match status" value="3"/>
</dbReference>
<evidence type="ECO:0000256" key="14">
    <source>
        <dbReference type="ARBA" id="ARBA00023319"/>
    </source>
</evidence>
<dbReference type="PANTHER" id="PTHR11890:SF18">
    <property type="entry name" value="LYMPHOCYTE ACTIVATION GENE 3 PROTEIN"/>
    <property type="match status" value="1"/>
</dbReference>
<evidence type="ECO:0000256" key="16">
    <source>
        <dbReference type="ARBA" id="ARBA00059221"/>
    </source>
</evidence>
<protein>
    <recommendedName>
        <fullName evidence="19">Lymphocyte activation gene 3 protein</fullName>
    </recommendedName>
</protein>
<name>A0A8C4PR32_EQUAS</name>
<feature type="domain" description="Ig-like" evidence="21">
    <location>
        <begin position="134"/>
        <end position="225"/>
    </location>
</feature>
<evidence type="ECO:0000256" key="10">
    <source>
        <dbReference type="ARBA" id="ARBA00023130"/>
    </source>
</evidence>
<reference evidence="22" key="1">
    <citation type="submission" date="2023-03" db="UniProtKB">
        <authorList>
            <consortium name="Ensembl"/>
        </authorList>
    </citation>
    <scope>IDENTIFICATION</scope>
</reference>
<evidence type="ECO:0000256" key="3">
    <source>
        <dbReference type="ARBA" id="ARBA00022475"/>
    </source>
</evidence>
<feature type="domain" description="Ig-like" evidence="21">
    <location>
        <begin position="237"/>
        <end position="320"/>
    </location>
</feature>
<feature type="compositionally biased region" description="Acidic residues" evidence="20">
    <location>
        <begin position="464"/>
        <end position="487"/>
    </location>
</feature>
<dbReference type="InterPro" id="IPR036179">
    <property type="entry name" value="Ig-like_dom_sf"/>
</dbReference>
<keyword evidence="10" id="KW-1064">Adaptive immunity</keyword>
<dbReference type="AlphaFoldDB" id="A0A8C4PR32"/>
<keyword evidence="14" id="KW-0393">Immunoglobulin domain</keyword>
<dbReference type="GO" id="GO:0005886">
    <property type="term" value="C:plasma membrane"/>
    <property type="evidence" value="ECO:0007669"/>
    <property type="project" value="UniProtKB-SubCell"/>
</dbReference>
<dbReference type="InterPro" id="IPR015621">
    <property type="entry name" value="IL-1_rcpt_fam"/>
</dbReference>
<keyword evidence="9" id="KW-1133">Transmembrane helix</keyword>
<keyword evidence="12" id="KW-1015">Disulfide bond</keyword>
<evidence type="ECO:0000256" key="15">
    <source>
        <dbReference type="ARBA" id="ARBA00057112"/>
    </source>
</evidence>
<keyword evidence="4" id="KW-0964">Secreted</keyword>
<dbReference type="FunFam" id="2.60.40.10:FF:002074">
    <property type="entry name" value="Lymphocyte activating 3"/>
    <property type="match status" value="1"/>
</dbReference>
<dbReference type="GO" id="GO:0005576">
    <property type="term" value="C:extracellular region"/>
    <property type="evidence" value="ECO:0007669"/>
    <property type="project" value="UniProtKB-SubCell"/>
</dbReference>
<keyword evidence="6" id="KW-0732">Signal</keyword>
<dbReference type="InterPro" id="IPR003599">
    <property type="entry name" value="Ig_sub"/>
</dbReference>
<evidence type="ECO:0000256" key="17">
    <source>
        <dbReference type="ARBA" id="ARBA00061264"/>
    </source>
</evidence>
<dbReference type="InterPro" id="IPR013783">
    <property type="entry name" value="Ig-like_fold"/>
</dbReference>
<dbReference type="PANTHER" id="PTHR11890">
    <property type="entry name" value="INTERLEUKIN-1 RECEPTOR FAMILY MEMBER"/>
    <property type="match status" value="1"/>
</dbReference>
<comment type="function">
    <text evidence="16">Lymphocyte activation gene 3 protein: Inhibitory receptor on antigen activated T-cells. Delivers inhibitory signals upon binding to ligands, such as FGL1. FGL1 constitutes a major ligand of LAG3 and is responsible for LAG3 T-cell inhibitory function. Following TCR engagement, LAG3 associates with CD3-TCR in the immunological synapse and directly inhibits T-cell activation. May inhibit antigen-specific T-cell activation in synergy with PDCD1/PD-1, possibly by acting as a coreceptor for PDCD1/PD-1. Negatively regulates the proliferation, activation, effector function and homeostasis of both CD8(+) and CD4(+) T-cells. Also mediates immune tolerance: constitutively expressed on a subset of regulatory T-cells (Tregs) and contributes to their suppressive function. Also acts as a negative regulator of plasmacytoid dendritic cell (pDCs) activation. Binds MHC class II (MHC-II); the precise role of MHC-II-binding is however unclear.</text>
</comment>
<feature type="region of interest" description="Disordered" evidence="20">
    <location>
        <begin position="51"/>
        <end position="71"/>
    </location>
</feature>
<evidence type="ECO:0000256" key="9">
    <source>
        <dbReference type="ARBA" id="ARBA00022989"/>
    </source>
</evidence>
<dbReference type="PROSITE" id="PS50835">
    <property type="entry name" value="IG_LIKE"/>
    <property type="match status" value="2"/>
</dbReference>
<evidence type="ECO:0000256" key="5">
    <source>
        <dbReference type="ARBA" id="ARBA00022692"/>
    </source>
</evidence>
<evidence type="ECO:0000259" key="21">
    <source>
        <dbReference type="PROSITE" id="PS50835"/>
    </source>
</evidence>
<evidence type="ECO:0000256" key="8">
    <source>
        <dbReference type="ARBA" id="ARBA00022859"/>
    </source>
</evidence>
<accession>A0A8C4PR32</accession>
<comment type="function">
    <text evidence="15">May function as a ligand for MHC class II (MHC-II) on antigen-presenting cells (APC), promoting APC activation/maturation and driving Th1 immune response.</text>
</comment>
<evidence type="ECO:0000256" key="1">
    <source>
        <dbReference type="ARBA" id="ARBA00004251"/>
    </source>
</evidence>
<dbReference type="Gene3D" id="2.60.40.10">
    <property type="entry name" value="Immunoglobulins"/>
    <property type="match status" value="2"/>
</dbReference>
<keyword evidence="11" id="KW-0472">Membrane</keyword>
<keyword evidence="8" id="KW-0391">Immunity</keyword>
<evidence type="ECO:0000256" key="12">
    <source>
        <dbReference type="ARBA" id="ARBA00023157"/>
    </source>
</evidence>
<keyword evidence="7" id="KW-0677">Repeat</keyword>
<keyword evidence="13" id="KW-0325">Glycoprotein</keyword>
<evidence type="ECO:0000256" key="20">
    <source>
        <dbReference type="SAM" id="MobiDB-lite"/>
    </source>
</evidence>
<comment type="similarity">
    <text evidence="17">Belongs to the LAG3 family.</text>
</comment>
<keyword evidence="3" id="KW-1003">Cell membrane</keyword>
<dbReference type="GO" id="GO:0042289">
    <property type="term" value="F:MHC class II protein binding"/>
    <property type="evidence" value="ECO:0007669"/>
    <property type="project" value="TreeGrafter"/>
</dbReference>
<dbReference type="InterPro" id="IPR007110">
    <property type="entry name" value="Ig-like_dom"/>
</dbReference>
<evidence type="ECO:0000256" key="7">
    <source>
        <dbReference type="ARBA" id="ARBA00022737"/>
    </source>
</evidence>
<evidence type="ECO:0000256" key="6">
    <source>
        <dbReference type="ARBA" id="ARBA00022729"/>
    </source>
</evidence>
<gene>
    <name evidence="22" type="primary">LAG3</name>
</gene>
<evidence type="ECO:0000256" key="11">
    <source>
        <dbReference type="ARBA" id="ARBA00023136"/>
    </source>
</evidence>
<organism evidence="22">
    <name type="scientific">Equus asinus asinus</name>
    <dbReference type="NCBI Taxonomy" id="83772"/>
    <lineage>
        <taxon>Eukaryota</taxon>
        <taxon>Metazoa</taxon>
        <taxon>Chordata</taxon>
        <taxon>Craniata</taxon>
        <taxon>Vertebrata</taxon>
        <taxon>Euteleostomi</taxon>
        <taxon>Mammalia</taxon>
        <taxon>Eutheria</taxon>
        <taxon>Laurasiatheria</taxon>
        <taxon>Perissodactyla</taxon>
        <taxon>Equidae</taxon>
        <taxon>Equus</taxon>
    </lineage>
</organism>
<evidence type="ECO:0000256" key="4">
    <source>
        <dbReference type="ARBA" id="ARBA00022525"/>
    </source>
</evidence>
<dbReference type="GO" id="GO:0002250">
    <property type="term" value="P:adaptive immune response"/>
    <property type="evidence" value="ECO:0007669"/>
    <property type="project" value="UniProtKB-KW"/>
</dbReference>
<evidence type="ECO:0000313" key="22">
    <source>
        <dbReference type="Ensembl" id="ENSEASP00005023733.1"/>
    </source>
</evidence>
<evidence type="ECO:0000256" key="13">
    <source>
        <dbReference type="ARBA" id="ARBA00023180"/>
    </source>
</evidence>
<evidence type="ECO:0000256" key="19">
    <source>
        <dbReference type="ARBA" id="ARBA00067553"/>
    </source>
</evidence>
<proteinExistence type="inferred from homology"/>